<accession>A0A0B7F7A0</accession>
<name>A0A0B7F7A0_THACB</name>
<proteinExistence type="predicted"/>
<organism evidence="1 2">
    <name type="scientific">Thanatephorus cucumeris (strain AG1-IB / isolate 7/3/14)</name>
    <name type="common">Lettuce bottom rot fungus</name>
    <name type="synonym">Rhizoctonia solani</name>
    <dbReference type="NCBI Taxonomy" id="1108050"/>
    <lineage>
        <taxon>Eukaryota</taxon>
        <taxon>Fungi</taxon>
        <taxon>Dikarya</taxon>
        <taxon>Basidiomycota</taxon>
        <taxon>Agaricomycotina</taxon>
        <taxon>Agaricomycetes</taxon>
        <taxon>Cantharellales</taxon>
        <taxon>Ceratobasidiaceae</taxon>
        <taxon>Rhizoctonia</taxon>
        <taxon>Rhizoctonia solani AG-1</taxon>
    </lineage>
</organism>
<evidence type="ECO:0000313" key="1">
    <source>
        <dbReference type="EMBL" id="CEL52794.1"/>
    </source>
</evidence>
<evidence type="ECO:0000313" key="2">
    <source>
        <dbReference type="Proteomes" id="UP000059188"/>
    </source>
</evidence>
<dbReference type="AlphaFoldDB" id="A0A0B7F7A0"/>
<gene>
    <name evidence="1" type="ORF">RSOLAG1IB_11139</name>
</gene>
<keyword evidence="2" id="KW-1185">Reference proteome</keyword>
<protein>
    <submittedName>
        <fullName evidence="1">Uncharacterized protein</fullName>
    </submittedName>
</protein>
<dbReference type="EMBL" id="LN679202">
    <property type="protein sequence ID" value="CEL52794.1"/>
    <property type="molecule type" value="Genomic_DNA"/>
</dbReference>
<reference evidence="1 2" key="1">
    <citation type="submission" date="2014-11" db="EMBL/GenBank/DDBJ databases">
        <authorList>
            <person name="Wibberg Daniel"/>
        </authorList>
    </citation>
    <scope>NUCLEOTIDE SEQUENCE [LARGE SCALE GENOMIC DNA]</scope>
    <source>
        <strain evidence="1">Rhizoctonia solani AG1-IB 7/3/14</strain>
    </source>
</reference>
<sequence length="98" mass="10659">MCQNREYNLYTFGVLNKVLKSGNVTLSSFISPALSGNDNDRPVGLAVQIDSGVPQSIYYSPVANSRKDPRDGEGLIAVGSMGSPTLKRCMLCRLVRIH</sequence>
<dbReference type="Proteomes" id="UP000059188">
    <property type="component" value="Unassembled WGS sequence"/>
</dbReference>